<gene>
    <name evidence="2" type="ORF">Aco04nite_85860</name>
</gene>
<accession>A0A919W1C7</accession>
<proteinExistence type="predicted"/>
<dbReference type="PANTHER" id="PTHR38441:SF1">
    <property type="entry name" value="MEMBRANE PROTEIN"/>
    <property type="match status" value="1"/>
</dbReference>
<dbReference type="EMBL" id="BOQP01000053">
    <property type="protein sequence ID" value="GIM83297.1"/>
    <property type="molecule type" value="Genomic_DNA"/>
</dbReference>
<feature type="transmembrane region" description="Helical" evidence="1">
    <location>
        <begin position="30"/>
        <end position="52"/>
    </location>
</feature>
<protein>
    <submittedName>
        <fullName evidence="2">Membrane protein</fullName>
    </submittedName>
</protein>
<evidence type="ECO:0000313" key="3">
    <source>
        <dbReference type="Proteomes" id="UP000680865"/>
    </source>
</evidence>
<keyword evidence="3" id="KW-1185">Reference proteome</keyword>
<feature type="transmembrane region" description="Helical" evidence="1">
    <location>
        <begin position="64"/>
        <end position="85"/>
    </location>
</feature>
<dbReference type="RefSeq" id="WP_213002927.1">
    <property type="nucleotide sequence ID" value="NZ_BAAATW010000011.1"/>
</dbReference>
<dbReference type="Pfam" id="PF04341">
    <property type="entry name" value="DUF485"/>
    <property type="match status" value="1"/>
</dbReference>
<keyword evidence="1" id="KW-0472">Membrane</keyword>
<dbReference type="InterPro" id="IPR007436">
    <property type="entry name" value="DUF485"/>
</dbReference>
<sequence>MTTEATSSEKYLEVQRSAEFAGLRRKLRNFVFPMTIAFFLWYALYVLLSAYARGFMSVKIVGHINIALLFGLLQFVTTFLIAWYYSRYAAKELDPTADKIKAELDEAAH</sequence>
<keyword evidence="1" id="KW-0812">Transmembrane</keyword>
<organism evidence="2 3">
    <name type="scientific">Winogradskya consettensis</name>
    <dbReference type="NCBI Taxonomy" id="113560"/>
    <lineage>
        <taxon>Bacteria</taxon>
        <taxon>Bacillati</taxon>
        <taxon>Actinomycetota</taxon>
        <taxon>Actinomycetes</taxon>
        <taxon>Micromonosporales</taxon>
        <taxon>Micromonosporaceae</taxon>
        <taxon>Winogradskya</taxon>
    </lineage>
</organism>
<comment type="caution">
    <text evidence="2">The sequence shown here is derived from an EMBL/GenBank/DDBJ whole genome shotgun (WGS) entry which is preliminary data.</text>
</comment>
<dbReference type="PANTHER" id="PTHR38441">
    <property type="entry name" value="INTEGRAL MEMBRANE PROTEIN-RELATED"/>
    <property type="match status" value="1"/>
</dbReference>
<name>A0A919W1C7_9ACTN</name>
<dbReference type="AlphaFoldDB" id="A0A919W1C7"/>
<keyword evidence="1" id="KW-1133">Transmembrane helix</keyword>
<reference evidence="2" key="1">
    <citation type="submission" date="2021-03" db="EMBL/GenBank/DDBJ databases">
        <title>Whole genome shotgun sequence of Actinoplanes consettensis NBRC 14913.</title>
        <authorList>
            <person name="Komaki H."/>
            <person name="Tamura T."/>
        </authorList>
    </citation>
    <scope>NUCLEOTIDE SEQUENCE</scope>
    <source>
        <strain evidence="2">NBRC 14913</strain>
    </source>
</reference>
<evidence type="ECO:0000256" key="1">
    <source>
        <dbReference type="SAM" id="Phobius"/>
    </source>
</evidence>
<dbReference type="Proteomes" id="UP000680865">
    <property type="component" value="Unassembled WGS sequence"/>
</dbReference>
<evidence type="ECO:0000313" key="2">
    <source>
        <dbReference type="EMBL" id="GIM83297.1"/>
    </source>
</evidence>